<evidence type="ECO:0000256" key="9">
    <source>
        <dbReference type="ARBA" id="ARBA00038126"/>
    </source>
</evidence>
<evidence type="ECO:0000256" key="5">
    <source>
        <dbReference type="ARBA" id="ARBA00022603"/>
    </source>
</evidence>
<dbReference type="SUPFAM" id="SSF53335">
    <property type="entry name" value="S-adenosyl-L-methionine-dependent methyltransferases"/>
    <property type="match status" value="1"/>
</dbReference>
<name>A0A9P6JBU7_MORAP</name>
<evidence type="ECO:0000256" key="10">
    <source>
        <dbReference type="SAM" id="MobiDB-lite"/>
    </source>
</evidence>
<dbReference type="Gene3D" id="3.40.50.150">
    <property type="entry name" value="Vaccinia Virus protein VP39"/>
    <property type="match status" value="1"/>
</dbReference>
<evidence type="ECO:0000313" key="11">
    <source>
        <dbReference type="EMBL" id="KAF9965458.1"/>
    </source>
</evidence>
<dbReference type="GO" id="GO:0018064">
    <property type="term" value="F:protein-L-histidine N-tele-methyltransferase activity"/>
    <property type="evidence" value="ECO:0007669"/>
    <property type="project" value="UniProtKB-EC"/>
</dbReference>
<feature type="region of interest" description="Disordered" evidence="10">
    <location>
        <begin position="1"/>
        <end position="26"/>
    </location>
</feature>
<dbReference type="AlphaFoldDB" id="A0A9P6JBU7"/>
<reference evidence="11" key="1">
    <citation type="journal article" date="2020" name="Fungal Divers.">
        <title>Resolving the Mortierellaceae phylogeny through synthesis of multi-gene phylogenetics and phylogenomics.</title>
        <authorList>
            <person name="Vandepol N."/>
            <person name="Liber J."/>
            <person name="Desiro A."/>
            <person name="Na H."/>
            <person name="Kennedy M."/>
            <person name="Barry K."/>
            <person name="Grigoriev I.V."/>
            <person name="Miller A.N."/>
            <person name="O'Donnell K."/>
            <person name="Stajich J.E."/>
            <person name="Bonito G."/>
        </authorList>
    </citation>
    <scope>NUCLEOTIDE SEQUENCE</scope>
    <source>
        <strain evidence="11">CK1249</strain>
    </source>
</reference>
<evidence type="ECO:0000256" key="7">
    <source>
        <dbReference type="ARBA" id="ARBA00022691"/>
    </source>
</evidence>
<evidence type="ECO:0000256" key="8">
    <source>
        <dbReference type="ARBA" id="ARBA00023242"/>
    </source>
</evidence>
<dbReference type="PANTHER" id="PTHR14614">
    <property type="entry name" value="HEPATOCELLULAR CARCINOMA-ASSOCIATED ANTIGEN"/>
    <property type="match status" value="1"/>
</dbReference>
<dbReference type="InterPro" id="IPR019410">
    <property type="entry name" value="Methyltransf_16"/>
</dbReference>
<accession>A0A9P6JBU7</accession>
<dbReference type="GO" id="GO:0032259">
    <property type="term" value="P:methylation"/>
    <property type="evidence" value="ECO:0007669"/>
    <property type="project" value="UniProtKB-KW"/>
</dbReference>
<keyword evidence="4" id="KW-0963">Cytoplasm</keyword>
<dbReference type="Pfam" id="PF10294">
    <property type="entry name" value="Methyltransf_16"/>
    <property type="match status" value="1"/>
</dbReference>
<evidence type="ECO:0000256" key="4">
    <source>
        <dbReference type="ARBA" id="ARBA00022490"/>
    </source>
</evidence>
<dbReference type="InterPro" id="IPR029063">
    <property type="entry name" value="SAM-dependent_MTases_sf"/>
</dbReference>
<keyword evidence="5 11" id="KW-0489">Methyltransferase</keyword>
<keyword evidence="8" id="KW-0539">Nucleus</keyword>
<keyword evidence="6" id="KW-0808">Transferase</keyword>
<dbReference type="EC" id="2.1.1.85" evidence="3"/>
<comment type="similarity">
    <text evidence="9">Belongs to the methyltransferase superfamily. METTL18 family.</text>
</comment>
<feature type="compositionally biased region" description="Acidic residues" evidence="10">
    <location>
        <begin position="242"/>
        <end position="259"/>
    </location>
</feature>
<proteinExistence type="inferred from homology"/>
<comment type="subcellular location">
    <subcellularLocation>
        <location evidence="2">Cytoplasm</location>
    </subcellularLocation>
    <subcellularLocation>
        <location evidence="1">Nucleus</location>
    </subcellularLocation>
</comment>
<protein>
    <recommendedName>
        <fullName evidence="3">protein-histidine N-methyltransferase</fullName>
        <ecNumber evidence="3">2.1.1.85</ecNumber>
    </recommendedName>
</protein>
<evidence type="ECO:0000256" key="3">
    <source>
        <dbReference type="ARBA" id="ARBA00012533"/>
    </source>
</evidence>
<gene>
    <name evidence="11" type="primary">METTL18</name>
    <name evidence="11" type="ORF">BGZ70_004828</name>
</gene>
<feature type="compositionally biased region" description="Acidic residues" evidence="10">
    <location>
        <begin position="9"/>
        <end position="26"/>
    </location>
</feature>
<dbReference type="GO" id="GO:0005634">
    <property type="term" value="C:nucleus"/>
    <property type="evidence" value="ECO:0007669"/>
    <property type="project" value="UniProtKB-SubCell"/>
</dbReference>
<dbReference type="PANTHER" id="PTHR14614:SF39">
    <property type="entry name" value="HISTIDINE PROTEIN METHYLTRANSFERASE 1 HOMOLOG"/>
    <property type="match status" value="1"/>
</dbReference>
<evidence type="ECO:0000256" key="6">
    <source>
        <dbReference type="ARBA" id="ARBA00022679"/>
    </source>
</evidence>
<keyword evidence="12" id="KW-1185">Reference proteome</keyword>
<dbReference type="EMBL" id="JAAAHY010000253">
    <property type="protein sequence ID" value="KAF9965458.1"/>
    <property type="molecule type" value="Genomic_DNA"/>
</dbReference>
<dbReference type="OrthoDB" id="1723750at2759"/>
<dbReference type="GO" id="GO:0005737">
    <property type="term" value="C:cytoplasm"/>
    <property type="evidence" value="ECO:0007669"/>
    <property type="project" value="UniProtKB-SubCell"/>
</dbReference>
<keyword evidence="7" id="KW-0949">S-adenosyl-L-methionine</keyword>
<evidence type="ECO:0000256" key="1">
    <source>
        <dbReference type="ARBA" id="ARBA00004123"/>
    </source>
</evidence>
<evidence type="ECO:0000313" key="12">
    <source>
        <dbReference type="Proteomes" id="UP000738359"/>
    </source>
</evidence>
<feature type="compositionally biased region" description="Acidic residues" evidence="10">
    <location>
        <begin position="267"/>
        <end position="288"/>
    </location>
</feature>
<organism evidence="11 12">
    <name type="scientific">Mortierella alpina</name>
    <name type="common">Oleaginous fungus</name>
    <name type="synonym">Mortierella renispora</name>
    <dbReference type="NCBI Taxonomy" id="64518"/>
    <lineage>
        <taxon>Eukaryota</taxon>
        <taxon>Fungi</taxon>
        <taxon>Fungi incertae sedis</taxon>
        <taxon>Mucoromycota</taxon>
        <taxon>Mortierellomycotina</taxon>
        <taxon>Mortierellomycetes</taxon>
        <taxon>Mortierellales</taxon>
        <taxon>Mortierellaceae</taxon>
        <taxon>Mortierella</taxon>
    </lineage>
</organism>
<feature type="region of interest" description="Disordered" evidence="10">
    <location>
        <begin position="238"/>
        <end position="295"/>
    </location>
</feature>
<evidence type="ECO:0000256" key="2">
    <source>
        <dbReference type="ARBA" id="ARBA00004496"/>
    </source>
</evidence>
<dbReference type="Proteomes" id="UP000738359">
    <property type="component" value="Unassembled WGS sequence"/>
</dbReference>
<comment type="caution">
    <text evidence="11">The sequence shown here is derived from an EMBL/GenBank/DDBJ whole genome shotgun (WGS) entry which is preliminary data.</text>
</comment>
<sequence>MFKFNFSADDLEFDDPELAAQQQDEDQLEDLAKPLESLSVSPAEQILVPASQIDLQSKSCLHSLPSTLHFELAQIPVLTSGAGAGTAIATDTKTGKEKEVVTIYKRNLEDVKFQIAQEDEEFDAQENDTANGTTTTTVTGPGGVEMLALAGTSDLVKGVYEGGLKTWECALDLVAYLAEQKENFDGQRVLELGCGSALPGIYVLTQSDSVKVDLQDYNDQVLKLVTLLNVLLNTHVRPDQQPIDEEEEDEKEMEEIETDQADKADGEGEDEDEDEEDEDEEPEADPADGDFQGVELDLPDSEEERLQLLSKVANQSKFFMGDWSGLVELMAFKDDADKYDLILTSETIYAEESHPKLYATIKNSLKRGGKALVAAKTFYFGVGGDILSFRRLIEKDGVFNVKVVFSAQAFVRREILELTFKA</sequence>